<reference evidence="1" key="1">
    <citation type="submission" date="2021-02" db="EMBL/GenBank/DDBJ databases">
        <authorList>
            <person name="Nowell W R."/>
        </authorList>
    </citation>
    <scope>NUCLEOTIDE SEQUENCE</scope>
</reference>
<evidence type="ECO:0000313" key="3">
    <source>
        <dbReference type="Proteomes" id="UP000663829"/>
    </source>
</evidence>
<name>A0A814VQY9_9BILA</name>
<organism evidence="1 3">
    <name type="scientific">Didymodactylos carnosus</name>
    <dbReference type="NCBI Taxonomy" id="1234261"/>
    <lineage>
        <taxon>Eukaryota</taxon>
        <taxon>Metazoa</taxon>
        <taxon>Spiralia</taxon>
        <taxon>Gnathifera</taxon>
        <taxon>Rotifera</taxon>
        <taxon>Eurotatoria</taxon>
        <taxon>Bdelloidea</taxon>
        <taxon>Philodinida</taxon>
        <taxon>Philodinidae</taxon>
        <taxon>Didymodactylos</taxon>
    </lineage>
</organism>
<protein>
    <submittedName>
        <fullName evidence="1">Uncharacterized protein</fullName>
    </submittedName>
</protein>
<dbReference type="EMBL" id="CAJOBC010008215">
    <property type="protein sequence ID" value="CAF3955577.1"/>
    <property type="molecule type" value="Genomic_DNA"/>
</dbReference>
<dbReference type="Proteomes" id="UP000681722">
    <property type="component" value="Unassembled WGS sequence"/>
</dbReference>
<proteinExistence type="predicted"/>
<dbReference type="Proteomes" id="UP000663829">
    <property type="component" value="Unassembled WGS sequence"/>
</dbReference>
<accession>A0A814VQY9</accession>
<sequence>MKGLVTKRIETVTDATKNANEQMWLDRARRVDSEYVLGIEFSSSLAGEIYKIRRVQNINQLISQNGNSNFNPNINSNVYPNVNPNGNPYVNANIYSNGNTNANLSLNDLYQLQCRRNKYIYQKEIVYRLVNYIEKVDGHNEDALTRIYDSTYIDSIQLYDEILINMTQLNKFTFSIKTTVFNKNIEIDLPSNEDIQYSFIGRGYQQIGSYVQQRIMKREGKCHIYSLPYDFDCFMNLDNSFQGGMFRKVRYLMMVDNSPFEHKLLTLISKDLPFLEFGIPTFGRNDS</sequence>
<comment type="caution">
    <text evidence="1">The sequence shown here is derived from an EMBL/GenBank/DDBJ whole genome shotgun (WGS) entry which is preliminary data.</text>
</comment>
<evidence type="ECO:0000313" key="1">
    <source>
        <dbReference type="EMBL" id="CAF1191324.1"/>
    </source>
</evidence>
<keyword evidence="3" id="KW-1185">Reference proteome</keyword>
<dbReference type="EMBL" id="CAJNOQ010008215">
    <property type="protein sequence ID" value="CAF1191324.1"/>
    <property type="molecule type" value="Genomic_DNA"/>
</dbReference>
<gene>
    <name evidence="1" type="ORF">GPM918_LOCUS23224</name>
    <name evidence="2" type="ORF">SRO942_LOCUS23221</name>
</gene>
<dbReference type="AlphaFoldDB" id="A0A814VQY9"/>
<dbReference type="OrthoDB" id="10054364at2759"/>
<evidence type="ECO:0000313" key="2">
    <source>
        <dbReference type="EMBL" id="CAF3955577.1"/>
    </source>
</evidence>